<accession>A0A809RH16</accession>
<evidence type="ECO:0000256" key="1">
    <source>
        <dbReference type="ARBA" id="ARBA00023002"/>
    </source>
</evidence>
<proteinExistence type="predicted"/>
<dbReference type="AlphaFoldDB" id="A0A809RH16"/>
<dbReference type="EMBL" id="AP021858">
    <property type="protein sequence ID" value="BBO23775.1"/>
    <property type="molecule type" value="Genomic_DNA"/>
</dbReference>
<dbReference type="Gene3D" id="3.10.20.440">
    <property type="entry name" value="2Fe-2S iron-sulphur cluster binding domain, sarcosine oxidase, alpha subunit, N-terminal domain"/>
    <property type="match status" value="1"/>
</dbReference>
<dbReference type="Pfam" id="PF13510">
    <property type="entry name" value="Fer2_4"/>
    <property type="match status" value="1"/>
</dbReference>
<protein>
    <submittedName>
        <fullName evidence="2">(2Fe-2S)-binding protein</fullName>
    </submittedName>
</protein>
<gene>
    <name evidence="2" type="ORF">NPRO_13700</name>
</gene>
<dbReference type="KEGG" id="npy:NPRO_13700"/>
<evidence type="ECO:0000313" key="3">
    <source>
        <dbReference type="Proteomes" id="UP000662873"/>
    </source>
</evidence>
<dbReference type="InterPro" id="IPR042204">
    <property type="entry name" value="2Fe-2S-bd_N"/>
</dbReference>
<dbReference type="SUPFAM" id="SSF54292">
    <property type="entry name" value="2Fe-2S ferredoxin-like"/>
    <property type="match status" value="1"/>
</dbReference>
<evidence type="ECO:0000313" key="2">
    <source>
        <dbReference type="EMBL" id="BBO23775.1"/>
    </source>
</evidence>
<keyword evidence="1" id="KW-0560">Oxidoreductase</keyword>
<dbReference type="GO" id="GO:0016491">
    <property type="term" value="F:oxidoreductase activity"/>
    <property type="evidence" value="ECO:0007669"/>
    <property type="project" value="UniProtKB-KW"/>
</dbReference>
<name>A0A809RH16_9BACT</name>
<reference evidence="2" key="1">
    <citation type="journal article" name="DNA Res.">
        <title>The physiological potential of anammox bacteria as revealed by their core genome structure.</title>
        <authorList>
            <person name="Okubo T."/>
            <person name="Toyoda A."/>
            <person name="Fukuhara K."/>
            <person name="Uchiyama I."/>
            <person name="Harigaya Y."/>
            <person name="Kuroiwa M."/>
            <person name="Suzuki T."/>
            <person name="Murakami Y."/>
            <person name="Suwa Y."/>
            <person name="Takami H."/>
        </authorList>
    </citation>
    <scope>NUCLEOTIDE SEQUENCE</scope>
    <source>
        <strain evidence="2">317325-2</strain>
    </source>
</reference>
<sequence>MADDVRIRVGGREFVFPSGTNLCSALLECGFFESGATDSPSARFPLCGMGVCYQCRAVVNGPPHVRTCVLAVEEGMEVRRDE</sequence>
<dbReference type="GO" id="GO:0051536">
    <property type="term" value="F:iron-sulfur cluster binding"/>
    <property type="evidence" value="ECO:0007669"/>
    <property type="project" value="InterPro"/>
</dbReference>
<dbReference type="InterPro" id="IPR036010">
    <property type="entry name" value="2Fe-2S_ferredoxin-like_sf"/>
</dbReference>
<dbReference type="Proteomes" id="UP000662873">
    <property type="component" value="Chromosome"/>
</dbReference>
<organism evidence="2 3">
    <name type="scientific">Candidatus Nitrosymbiomonas proteolyticus</name>
    <dbReference type="NCBI Taxonomy" id="2608984"/>
    <lineage>
        <taxon>Bacteria</taxon>
        <taxon>Bacillati</taxon>
        <taxon>Armatimonadota</taxon>
        <taxon>Armatimonadota incertae sedis</taxon>
        <taxon>Candidatus Nitrosymbiomonas</taxon>
    </lineage>
</organism>